<protein>
    <submittedName>
        <fullName evidence="7">ABC transport system ATP-binding protein</fullName>
    </submittedName>
</protein>
<evidence type="ECO:0000256" key="5">
    <source>
        <dbReference type="SAM" id="MobiDB-lite"/>
    </source>
</evidence>
<accession>A0ABU1IJA3</accession>
<dbReference type="EMBL" id="JAVIZX010000001">
    <property type="protein sequence ID" value="MDR6216354.1"/>
    <property type="molecule type" value="Genomic_DNA"/>
</dbReference>
<evidence type="ECO:0000313" key="8">
    <source>
        <dbReference type="Proteomes" id="UP001267710"/>
    </source>
</evidence>
<reference evidence="7 8" key="1">
    <citation type="submission" date="2023-08" db="EMBL/GenBank/DDBJ databases">
        <title>Functional and genomic diversity of the sorghum phyllosphere microbiome.</title>
        <authorList>
            <person name="Shade A."/>
        </authorList>
    </citation>
    <scope>NUCLEOTIDE SEQUENCE [LARGE SCALE GENOMIC DNA]</scope>
    <source>
        <strain evidence="7 8">SORGH_AS_0335</strain>
    </source>
</reference>
<name>A0ABU1IJA3_9BURK</name>
<evidence type="ECO:0000256" key="2">
    <source>
        <dbReference type="ARBA" id="ARBA00022475"/>
    </source>
</evidence>
<dbReference type="InterPro" id="IPR017911">
    <property type="entry name" value="MacB-like_ATP-bd"/>
</dbReference>
<feature type="compositionally biased region" description="Low complexity" evidence="5">
    <location>
        <begin position="9"/>
        <end position="23"/>
    </location>
</feature>
<dbReference type="InterPro" id="IPR027417">
    <property type="entry name" value="P-loop_NTPase"/>
</dbReference>
<dbReference type="Gene3D" id="3.40.50.300">
    <property type="entry name" value="P-loop containing nucleotide triphosphate hydrolases"/>
    <property type="match status" value="1"/>
</dbReference>
<feature type="domain" description="ABC transporter" evidence="6">
    <location>
        <begin position="30"/>
        <end position="245"/>
    </location>
</feature>
<dbReference type="PROSITE" id="PS50893">
    <property type="entry name" value="ABC_TRANSPORTER_2"/>
    <property type="match status" value="1"/>
</dbReference>
<dbReference type="GO" id="GO:0005524">
    <property type="term" value="F:ATP binding"/>
    <property type="evidence" value="ECO:0007669"/>
    <property type="project" value="UniProtKB-KW"/>
</dbReference>
<dbReference type="SUPFAM" id="SSF52540">
    <property type="entry name" value="P-loop containing nucleoside triphosphate hydrolases"/>
    <property type="match status" value="1"/>
</dbReference>
<gene>
    <name evidence="7" type="ORF">QE399_004043</name>
</gene>
<dbReference type="InterPro" id="IPR015854">
    <property type="entry name" value="ABC_transpr_LolD-like"/>
</dbReference>
<evidence type="ECO:0000313" key="7">
    <source>
        <dbReference type="EMBL" id="MDR6216354.1"/>
    </source>
</evidence>
<dbReference type="SMART" id="SM00382">
    <property type="entry name" value="AAA"/>
    <property type="match status" value="1"/>
</dbReference>
<keyword evidence="3" id="KW-0547">Nucleotide-binding</keyword>
<dbReference type="InterPro" id="IPR003593">
    <property type="entry name" value="AAA+_ATPase"/>
</dbReference>
<dbReference type="PANTHER" id="PTHR24220">
    <property type="entry name" value="IMPORT ATP-BINDING PROTEIN"/>
    <property type="match status" value="1"/>
</dbReference>
<keyword evidence="2" id="KW-0472">Membrane</keyword>
<evidence type="ECO:0000256" key="3">
    <source>
        <dbReference type="ARBA" id="ARBA00022741"/>
    </source>
</evidence>
<keyword evidence="1" id="KW-0813">Transport</keyword>
<keyword evidence="4 7" id="KW-0067">ATP-binding</keyword>
<dbReference type="InterPro" id="IPR017871">
    <property type="entry name" value="ABC_transporter-like_CS"/>
</dbReference>
<keyword evidence="8" id="KW-1185">Reference proteome</keyword>
<dbReference type="CDD" id="cd03255">
    <property type="entry name" value="ABC_MJ0796_LolCDE_FtsE"/>
    <property type="match status" value="1"/>
</dbReference>
<evidence type="ECO:0000259" key="6">
    <source>
        <dbReference type="PROSITE" id="PS50893"/>
    </source>
</evidence>
<proteinExistence type="predicted"/>
<dbReference type="RefSeq" id="WP_309831698.1">
    <property type="nucleotide sequence ID" value="NZ_JAVIZX010000001.1"/>
</dbReference>
<dbReference type="InterPro" id="IPR003439">
    <property type="entry name" value="ABC_transporter-like_ATP-bd"/>
</dbReference>
<dbReference type="Proteomes" id="UP001267710">
    <property type="component" value="Unassembled WGS sequence"/>
</dbReference>
<dbReference type="PANTHER" id="PTHR24220:SF685">
    <property type="entry name" value="ABC TRANSPORTER RELATED"/>
    <property type="match status" value="1"/>
</dbReference>
<evidence type="ECO:0000256" key="4">
    <source>
        <dbReference type="ARBA" id="ARBA00022840"/>
    </source>
</evidence>
<keyword evidence="2" id="KW-1003">Cell membrane</keyword>
<organism evidence="7 8">
    <name type="scientific">Paracidovorax wautersii</name>
    <dbReference type="NCBI Taxonomy" id="1177982"/>
    <lineage>
        <taxon>Bacteria</taxon>
        <taxon>Pseudomonadati</taxon>
        <taxon>Pseudomonadota</taxon>
        <taxon>Betaproteobacteria</taxon>
        <taxon>Burkholderiales</taxon>
        <taxon>Comamonadaceae</taxon>
        <taxon>Paracidovorax</taxon>
    </lineage>
</organism>
<sequence>MTDAAPHTSAPAAGNSAGNSAGNDTDDTVLQVQGLTKRYGDATPVFAQVDLAVRRGEFVAIVGESGVGKSTLLNCLAGLDTWSSGRVLQGATDVGALTDTERALWRRAHVGFVFQAFHVLPHLDVAQNVALPLMLLGRSEPERVAGMLDAVGLQGLGDRLPQQLSGGQLQRVAIARALVHRPALLLADEPTGNLDPGTAARVMDLLLAQTREHGAALILVTHSDAAAARADRVLRLRSDGIAGSAA</sequence>
<dbReference type="Pfam" id="PF00005">
    <property type="entry name" value="ABC_tran"/>
    <property type="match status" value="1"/>
</dbReference>
<dbReference type="PROSITE" id="PS00211">
    <property type="entry name" value="ABC_TRANSPORTER_1"/>
    <property type="match status" value="1"/>
</dbReference>
<evidence type="ECO:0000256" key="1">
    <source>
        <dbReference type="ARBA" id="ARBA00022448"/>
    </source>
</evidence>
<comment type="caution">
    <text evidence="7">The sequence shown here is derived from an EMBL/GenBank/DDBJ whole genome shotgun (WGS) entry which is preliminary data.</text>
</comment>
<feature type="region of interest" description="Disordered" evidence="5">
    <location>
        <begin position="1"/>
        <end position="27"/>
    </location>
</feature>